<dbReference type="InterPro" id="IPR029063">
    <property type="entry name" value="SAM-dependent_MTases_sf"/>
</dbReference>
<evidence type="ECO:0000256" key="1">
    <source>
        <dbReference type="ARBA" id="ARBA00005189"/>
    </source>
</evidence>
<proteinExistence type="predicted"/>
<organism evidence="6 7">
    <name type="scientific">Vallitalea longa</name>
    <dbReference type="NCBI Taxonomy" id="2936439"/>
    <lineage>
        <taxon>Bacteria</taxon>
        <taxon>Bacillati</taxon>
        <taxon>Bacillota</taxon>
        <taxon>Clostridia</taxon>
        <taxon>Lachnospirales</taxon>
        <taxon>Vallitaleaceae</taxon>
        <taxon>Vallitalea</taxon>
    </lineage>
</organism>
<comment type="pathway">
    <text evidence="1">Lipid metabolism.</text>
</comment>
<evidence type="ECO:0000259" key="5">
    <source>
        <dbReference type="Pfam" id="PF13847"/>
    </source>
</evidence>
<dbReference type="Pfam" id="PF13847">
    <property type="entry name" value="Methyltransf_31"/>
    <property type="match status" value="1"/>
</dbReference>
<keyword evidence="7" id="KW-1185">Reference proteome</keyword>
<name>A0A9W5YDZ8_9FIRM</name>
<evidence type="ECO:0000256" key="2">
    <source>
        <dbReference type="ARBA" id="ARBA00022603"/>
    </source>
</evidence>
<dbReference type="InterPro" id="IPR025714">
    <property type="entry name" value="Methyltranfer_dom"/>
</dbReference>
<dbReference type="Proteomes" id="UP001144256">
    <property type="component" value="Unassembled WGS sequence"/>
</dbReference>
<comment type="caution">
    <text evidence="6">The sequence shown here is derived from an EMBL/GenBank/DDBJ whole genome shotgun (WGS) entry which is preliminary data.</text>
</comment>
<dbReference type="AlphaFoldDB" id="A0A9W5YDZ8"/>
<dbReference type="RefSeq" id="WP_281814970.1">
    <property type="nucleotide sequence ID" value="NZ_BRLB01000004.1"/>
</dbReference>
<evidence type="ECO:0000256" key="3">
    <source>
        <dbReference type="ARBA" id="ARBA00022679"/>
    </source>
</evidence>
<evidence type="ECO:0000256" key="4">
    <source>
        <dbReference type="ARBA" id="ARBA00025707"/>
    </source>
</evidence>
<dbReference type="SUPFAM" id="SSF53335">
    <property type="entry name" value="S-adenosyl-L-methionine-dependent methyltransferases"/>
    <property type="match status" value="1"/>
</dbReference>
<reference evidence="6" key="1">
    <citation type="submission" date="2022-06" db="EMBL/GenBank/DDBJ databases">
        <title>Vallitalea longa sp. nov., an anaerobic bacterium isolated from marine sediment.</title>
        <authorList>
            <person name="Hirano S."/>
            <person name="Terahara T."/>
            <person name="Mori K."/>
            <person name="Hamada M."/>
            <person name="Matsumoto R."/>
            <person name="Kobayashi T."/>
        </authorList>
    </citation>
    <scope>NUCLEOTIDE SEQUENCE</scope>
    <source>
        <strain evidence="6">SH18-1</strain>
    </source>
</reference>
<dbReference type="PANTHER" id="PTHR44307">
    <property type="entry name" value="PHOSPHOETHANOLAMINE METHYLTRANSFERASE"/>
    <property type="match status" value="1"/>
</dbReference>
<evidence type="ECO:0000313" key="7">
    <source>
        <dbReference type="Proteomes" id="UP001144256"/>
    </source>
</evidence>
<keyword evidence="3" id="KW-0808">Transferase</keyword>
<protein>
    <recommendedName>
        <fullName evidence="5">Methyltransferase domain-containing protein</fullName>
    </recommendedName>
</protein>
<comment type="pathway">
    <text evidence="4">Phospholipid metabolism.</text>
</comment>
<dbReference type="GO" id="GO:0032259">
    <property type="term" value="P:methylation"/>
    <property type="evidence" value="ECO:0007669"/>
    <property type="project" value="UniProtKB-KW"/>
</dbReference>
<dbReference type="Gene3D" id="3.40.50.150">
    <property type="entry name" value="Vaccinia Virus protein VP39"/>
    <property type="match status" value="1"/>
</dbReference>
<dbReference type="GO" id="GO:0008168">
    <property type="term" value="F:methyltransferase activity"/>
    <property type="evidence" value="ECO:0007669"/>
    <property type="project" value="UniProtKB-KW"/>
</dbReference>
<sequence>MSEDRKNNEKRKQINIWDTVAPIFSKAGHNYWNEFGERLVELSNIKDGGLLLDIGMGRGASLFPAIQKIGNNGKIVGIDSSERMVHETNRELLENNIINTEVYIMDVKNMTFAKETFDYIISGFFISTLFYCEQKLNYISRVLKNGGSFSFTTWGEQNDQKWLTHITDKYISKKSTLTGDRYNTVNSIISVLQESKFKNIRVHEEQPYVIYTNEEQWWNEMNSNAFRCIIDEIKELGKNQIESFKADVNEGLKEFTKEDGIYLKMPVIYAFCEK</sequence>
<evidence type="ECO:0000313" key="6">
    <source>
        <dbReference type="EMBL" id="GKX29473.1"/>
    </source>
</evidence>
<dbReference type="EMBL" id="BRLB01000004">
    <property type="protein sequence ID" value="GKX29473.1"/>
    <property type="molecule type" value="Genomic_DNA"/>
</dbReference>
<dbReference type="PANTHER" id="PTHR44307:SF2">
    <property type="entry name" value="PHOSPHOETHANOLAMINE METHYLTRANSFERASE ISOFORM X1"/>
    <property type="match status" value="1"/>
</dbReference>
<accession>A0A9W5YDZ8</accession>
<gene>
    <name evidence="6" type="ORF">SH1V18_19530</name>
</gene>
<dbReference type="CDD" id="cd02440">
    <property type="entry name" value="AdoMet_MTases"/>
    <property type="match status" value="1"/>
</dbReference>
<feature type="domain" description="Methyltransferase" evidence="5">
    <location>
        <begin position="46"/>
        <end position="174"/>
    </location>
</feature>
<keyword evidence="2" id="KW-0489">Methyltransferase</keyword>